<dbReference type="Proteomes" id="UP001597512">
    <property type="component" value="Unassembled WGS sequence"/>
</dbReference>
<dbReference type="InterPro" id="IPR006860">
    <property type="entry name" value="FecR"/>
</dbReference>
<evidence type="ECO:0000259" key="3">
    <source>
        <dbReference type="Pfam" id="PF16344"/>
    </source>
</evidence>
<dbReference type="Pfam" id="PF16344">
    <property type="entry name" value="FecR_C"/>
    <property type="match status" value="1"/>
</dbReference>
<dbReference type="PANTHER" id="PTHR30273">
    <property type="entry name" value="PERIPLASMIC SIGNAL SENSOR AND SIGMA FACTOR ACTIVATOR FECR-RELATED"/>
    <property type="match status" value="1"/>
</dbReference>
<dbReference type="InterPro" id="IPR012373">
    <property type="entry name" value="Ferrdict_sens_TM"/>
</dbReference>
<keyword evidence="1" id="KW-0472">Membrane</keyword>
<dbReference type="InterPro" id="IPR032508">
    <property type="entry name" value="FecR_C"/>
</dbReference>
<dbReference type="EMBL" id="JBHUOM010000002">
    <property type="protein sequence ID" value="MFD2934258.1"/>
    <property type="molecule type" value="Genomic_DNA"/>
</dbReference>
<dbReference type="Pfam" id="PF04773">
    <property type="entry name" value="FecR"/>
    <property type="match status" value="1"/>
</dbReference>
<organism evidence="4 5">
    <name type="scientific">Spirosoma flavum</name>
    <dbReference type="NCBI Taxonomy" id="2048557"/>
    <lineage>
        <taxon>Bacteria</taxon>
        <taxon>Pseudomonadati</taxon>
        <taxon>Bacteroidota</taxon>
        <taxon>Cytophagia</taxon>
        <taxon>Cytophagales</taxon>
        <taxon>Cytophagaceae</taxon>
        <taxon>Spirosoma</taxon>
    </lineage>
</organism>
<name>A0ABW6AHZ2_9BACT</name>
<protein>
    <submittedName>
        <fullName evidence="4">FecR family protein</fullName>
    </submittedName>
</protein>
<proteinExistence type="predicted"/>
<evidence type="ECO:0000259" key="2">
    <source>
        <dbReference type="Pfam" id="PF04773"/>
    </source>
</evidence>
<reference evidence="5" key="1">
    <citation type="journal article" date="2019" name="Int. J. Syst. Evol. Microbiol.">
        <title>The Global Catalogue of Microorganisms (GCM) 10K type strain sequencing project: providing services to taxonomists for standard genome sequencing and annotation.</title>
        <authorList>
            <consortium name="The Broad Institute Genomics Platform"/>
            <consortium name="The Broad Institute Genome Sequencing Center for Infectious Disease"/>
            <person name="Wu L."/>
            <person name="Ma J."/>
        </authorList>
    </citation>
    <scope>NUCLEOTIDE SEQUENCE [LARGE SCALE GENOMIC DNA]</scope>
    <source>
        <strain evidence="5">KCTC 52490</strain>
    </source>
</reference>
<feature type="domain" description="Protein FecR C-terminal" evidence="3">
    <location>
        <begin position="300"/>
        <end position="366"/>
    </location>
</feature>
<dbReference type="Gene3D" id="2.60.120.1440">
    <property type="match status" value="1"/>
</dbReference>
<feature type="domain" description="FecR protein" evidence="2">
    <location>
        <begin position="149"/>
        <end position="240"/>
    </location>
</feature>
<keyword evidence="1" id="KW-0812">Transmembrane</keyword>
<dbReference type="RefSeq" id="WP_381499792.1">
    <property type="nucleotide sequence ID" value="NZ_JBHUOM010000002.1"/>
</dbReference>
<evidence type="ECO:0000313" key="5">
    <source>
        <dbReference type="Proteomes" id="UP001597512"/>
    </source>
</evidence>
<dbReference type="PANTHER" id="PTHR30273:SF2">
    <property type="entry name" value="PROTEIN FECR"/>
    <property type="match status" value="1"/>
</dbReference>
<dbReference type="PIRSF" id="PIRSF018266">
    <property type="entry name" value="FecR"/>
    <property type="match status" value="1"/>
</dbReference>
<keyword evidence="1" id="KW-1133">Transmembrane helix</keyword>
<sequence length="372" mass="42548">MNYETYNAEDFLFDESFRQWIEGTSPQAITFWEQWLVQHPDRTDVVKQAQELVRALNDHYRDDAPTDRFTSELDCLMQRAAERRDAESETPILPIGQRYSWWRWGVAASIIITVGLSIWLYRHITPRAGHDSYAHLTKKAPLPLQEKVNTSTHVVNILLSDGTLVTLQPKSRLSYPKRFDTSDRTVYLNGEAFFDVVRNPAKPFLIYANQTVTKVLGTSFIVRAFEEEKDVIVTVRTGRVSVYKQQDFEKAQQSGLRRIQGIILTPNQQMTYNLEDSHLTKALVEKPTALMPEIPSREQVFEDAPVAKVFSTIERTYGVKLLYNEDDLSACLVNLTFSNESLLERLDVVCQTVGASYEVLDGQIVITSKGCK</sequence>
<comment type="caution">
    <text evidence="4">The sequence shown here is derived from an EMBL/GenBank/DDBJ whole genome shotgun (WGS) entry which is preliminary data.</text>
</comment>
<accession>A0ABW6AHZ2</accession>
<feature type="transmembrane region" description="Helical" evidence="1">
    <location>
        <begin position="101"/>
        <end position="121"/>
    </location>
</feature>
<evidence type="ECO:0000313" key="4">
    <source>
        <dbReference type="EMBL" id="MFD2934258.1"/>
    </source>
</evidence>
<dbReference type="Gene3D" id="3.55.50.30">
    <property type="match status" value="1"/>
</dbReference>
<keyword evidence="5" id="KW-1185">Reference proteome</keyword>
<gene>
    <name evidence="4" type="ORF">ACFS25_10725</name>
</gene>
<evidence type="ECO:0000256" key="1">
    <source>
        <dbReference type="SAM" id="Phobius"/>
    </source>
</evidence>